<feature type="repeat" description="WD" evidence="3">
    <location>
        <begin position="1"/>
        <end position="24"/>
    </location>
</feature>
<dbReference type="AlphaFoldDB" id="A0AAV2SU97"/>
<feature type="region of interest" description="Disordered" evidence="4">
    <location>
        <begin position="29"/>
        <end position="51"/>
    </location>
</feature>
<dbReference type="InterPro" id="IPR001680">
    <property type="entry name" value="WD40_rpt"/>
</dbReference>
<feature type="repeat" description="WD" evidence="3">
    <location>
        <begin position="49"/>
        <end position="78"/>
    </location>
</feature>
<evidence type="ECO:0000256" key="4">
    <source>
        <dbReference type="SAM" id="MobiDB-lite"/>
    </source>
</evidence>
<dbReference type="Gene3D" id="2.130.10.10">
    <property type="entry name" value="YVTN repeat-like/Quinoprotein amine dehydrogenase"/>
    <property type="match status" value="1"/>
</dbReference>
<accession>A0AAV2SU97</accession>
<dbReference type="GO" id="GO:0016251">
    <property type="term" value="F:RNA polymerase II general transcription initiation factor activity"/>
    <property type="evidence" value="ECO:0007669"/>
    <property type="project" value="TreeGrafter"/>
</dbReference>
<protein>
    <submittedName>
        <fullName evidence="5">Uncharacterized protein</fullName>
    </submittedName>
</protein>
<evidence type="ECO:0000313" key="5">
    <source>
        <dbReference type="EMBL" id="CAL4237901.1"/>
    </source>
</evidence>
<dbReference type="PROSITE" id="PS00678">
    <property type="entry name" value="WD_REPEATS_1"/>
    <property type="match status" value="1"/>
</dbReference>
<evidence type="ECO:0000256" key="3">
    <source>
        <dbReference type="PROSITE-ProRule" id="PRU00221"/>
    </source>
</evidence>
<proteinExistence type="predicted"/>
<dbReference type="GO" id="GO:0005669">
    <property type="term" value="C:transcription factor TFIID complex"/>
    <property type="evidence" value="ECO:0007669"/>
    <property type="project" value="TreeGrafter"/>
</dbReference>
<gene>
    <name evidence="5" type="ORF">MNOR_LOCUS40406</name>
</gene>
<comment type="caution">
    <text evidence="5">The sequence shown here is derived from an EMBL/GenBank/DDBJ whole genome shotgun (WGS) entry which is preliminary data.</text>
</comment>
<name>A0AAV2SU97_MEGNR</name>
<organism evidence="5 6">
    <name type="scientific">Meganyctiphanes norvegica</name>
    <name type="common">Northern krill</name>
    <name type="synonym">Thysanopoda norvegica</name>
    <dbReference type="NCBI Taxonomy" id="48144"/>
    <lineage>
        <taxon>Eukaryota</taxon>
        <taxon>Metazoa</taxon>
        <taxon>Ecdysozoa</taxon>
        <taxon>Arthropoda</taxon>
        <taxon>Crustacea</taxon>
        <taxon>Multicrustacea</taxon>
        <taxon>Malacostraca</taxon>
        <taxon>Eumalacostraca</taxon>
        <taxon>Eucarida</taxon>
        <taxon>Euphausiacea</taxon>
        <taxon>Euphausiidae</taxon>
        <taxon>Meganyctiphanes</taxon>
    </lineage>
</organism>
<dbReference type="SUPFAM" id="SSF50978">
    <property type="entry name" value="WD40 repeat-like"/>
    <property type="match status" value="1"/>
</dbReference>
<evidence type="ECO:0000256" key="2">
    <source>
        <dbReference type="ARBA" id="ARBA00022737"/>
    </source>
</evidence>
<dbReference type="Proteomes" id="UP001497623">
    <property type="component" value="Unassembled WGS sequence"/>
</dbReference>
<evidence type="ECO:0000256" key="1">
    <source>
        <dbReference type="ARBA" id="ARBA00022574"/>
    </source>
</evidence>
<dbReference type="Pfam" id="PF00400">
    <property type="entry name" value="WD40"/>
    <property type="match status" value="2"/>
</dbReference>
<dbReference type="PANTHER" id="PTHR19879">
    <property type="entry name" value="TRANSCRIPTION INITIATION FACTOR TFIID"/>
    <property type="match status" value="1"/>
</dbReference>
<dbReference type="EMBL" id="CAXKWB010122669">
    <property type="protein sequence ID" value="CAL4237901.1"/>
    <property type="molecule type" value="Genomic_DNA"/>
</dbReference>
<keyword evidence="2" id="KW-0677">Repeat</keyword>
<dbReference type="PANTHER" id="PTHR19879:SF1">
    <property type="entry name" value="CANNONBALL-RELATED"/>
    <property type="match status" value="1"/>
</dbReference>
<keyword evidence="6" id="KW-1185">Reference proteome</keyword>
<dbReference type="PROSITE" id="PS50082">
    <property type="entry name" value="WD_REPEATS_2"/>
    <property type="match status" value="2"/>
</dbReference>
<keyword evidence="1 3" id="KW-0853">WD repeat</keyword>
<sequence length="146" mass="15134">YLASGGEDGSVVLWDLAVGRILCELGTSSSSNSHHSNHHTQQNSGGSNSSQHTDSVVSLCWSKDSNLLISASTDGCVRTSQLKQINNSDGSSSWELVEVAQVIVGSGSNNSNGHSSSSSSNGGSLVHTSVTNQNYLTAVVALDVER</sequence>
<dbReference type="PROSITE" id="PS50294">
    <property type="entry name" value="WD_REPEATS_REGION"/>
    <property type="match status" value="1"/>
</dbReference>
<dbReference type="GO" id="GO:0006367">
    <property type="term" value="P:transcription initiation at RNA polymerase II promoter"/>
    <property type="evidence" value="ECO:0007669"/>
    <property type="project" value="TreeGrafter"/>
</dbReference>
<dbReference type="InterPro" id="IPR036322">
    <property type="entry name" value="WD40_repeat_dom_sf"/>
</dbReference>
<dbReference type="InterPro" id="IPR019775">
    <property type="entry name" value="WD40_repeat_CS"/>
</dbReference>
<reference evidence="5 6" key="1">
    <citation type="submission" date="2024-05" db="EMBL/GenBank/DDBJ databases">
        <authorList>
            <person name="Wallberg A."/>
        </authorList>
    </citation>
    <scope>NUCLEOTIDE SEQUENCE [LARGE SCALE GENOMIC DNA]</scope>
</reference>
<dbReference type="InterPro" id="IPR015943">
    <property type="entry name" value="WD40/YVTN_repeat-like_dom_sf"/>
</dbReference>
<feature type="non-terminal residue" evidence="5">
    <location>
        <position position="1"/>
    </location>
</feature>
<feature type="compositionally biased region" description="Low complexity" evidence="4">
    <location>
        <begin position="107"/>
        <end position="124"/>
    </location>
</feature>
<feature type="region of interest" description="Disordered" evidence="4">
    <location>
        <begin position="107"/>
        <end position="126"/>
    </location>
</feature>
<evidence type="ECO:0000313" key="6">
    <source>
        <dbReference type="Proteomes" id="UP001497623"/>
    </source>
</evidence>